<dbReference type="PANTHER" id="PTHR43095">
    <property type="entry name" value="SUGAR KINASE"/>
    <property type="match status" value="1"/>
</dbReference>
<evidence type="ECO:0000313" key="6">
    <source>
        <dbReference type="EMBL" id="MDQ0473661.1"/>
    </source>
</evidence>
<dbReference type="Gene3D" id="3.30.420.40">
    <property type="match status" value="2"/>
</dbReference>
<comment type="similarity">
    <text evidence="1">Belongs to the FGGY kinase family.</text>
</comment>
<dbReference type="PANTHER" id="PTHR43095:SF5">
    <property type="entry name" value="XYLULOSE KINASE"/>
    <property type="match status" value="1"/>
</dbReference>
<dbReference type="InterPro" id="IPR043129">
    <property type="entry name" value="ATPase_NBD"/>
</dbReference>
<dbReference type="Pfam" id="PF02782">
    <property type="entry name" value="FGGY_C"/>
    <property type="match status" value="1"/>
</dbReference>
<dbReference type="PIRSF" id="PIRSF000538">
    <property type="entry name" value="GlpK"/>
    <property type="match status" value="1"/>
</dbReference>
<feature type="domain" description="Carbohydrate kinase FGGY N-terminal" evidence="4">
    <location>
        <begin position="8"/>
        <end position="247"/>
    </location>
</feature>
<evidence type="ECO:0000313" key="7">
    <source>
        <dbReference type="Proteomes" id="UP001242480"/>
    </source>
</evidence>
<protein>
    <submittedName>
        <fullName evidence="6">Sugar (Pentulose or hexulose) kinase</fullName>
    </submittedName>
</protein>
<sequence>MTGTALRLGLDLGTSSLKAVVLDPSGAVVATGSSSYATQAGADGRGAEQRPADWLRAAGQAVAEIRATLGHAATAGIGGIGLAGQLPTLVALGAAGPLPPAVTWLDDRADGLARAVVEEAGGDALYRRTGMRIDGRYLAPMFRHHFGHRHGDVRGILSAKDYLCFALTGRSVTDPSTAAGYAVFGLEGGAWDDELVRLWQLDPALLPEIAPSNAVAGPLHEAGSSLLGLPAGLPVSVGAADSVASALAMGGLEEGTAVVTMGSSTVILDSVRRPVLDGAGRYILTPHAAEGWYGREMDLLATGTGFDWLCRLFEIGPDRFAAEALAAPVGAAGVSFAPYLGGGEQGALWDPSLRGAVHGLALRHRRGDILRAFLEGVMFEIRRCLAVLGEAQAPRRVVVAGHLAASPGLLGMLADVLHLPVAPWPGASPAAVGAALNAPVAGAAAAAAAGASAEPSEAADAYEALYEAYLRRYPLAAR</sequence>
<organism evidence="6 7">
    <name type="scientific">Labrys wisconsinensis</name>
    <dbReference type="NCBI Taxonomy" id="425677"/>
    <lineage>
        <taxon>Bacteria</taxon>
        <taxon>Pseudomonadati</taxon>
        <taxon>Pseudomonadota</taxon>
        <taxon>Alphaproteobacteria</taxon>
        <taxon>Hyphomicrobiales</taxon>
        <taxon>Xanthobacteraceae</taxon>
        <taxon>Labrys</taxon>
    </lineage>
</organism>
<keyword evidence="3 6" id="KW-0418">Kinase</keyword>
<dbReference type="SUPFAM" id="SSF53067">
    <property type="entry name" value="Actin-like ATPase domain"/>
    <property type="match status" value="2"/>
</dbReference>
<accession>A0ABU0JH92</accession>
<evidence type="ECO:0000259" key="5">
    <source>
        <dbReference type="Pfam" id="PF02782"/>
    </source>
</evidence>
<name>A0ABU0JH92_9HYPH</name>
<dbReference type="InterPro" id="IPR050406">
    <property type="entry name" value="FGGY_Carb_Kinase"/>
</dbReference>
<dbReference type="InterPro" id="IPR018485">
    <property type="entry name" value="FGGY_C"/>
</dbReference>
<dbReference type="InterPro" id="IPR018484">
    <property type="entry name" value="FGGY_N"/>
</dbReference>
<evidence type="ECO:0000256" key="3">
    <source>
        <dbReference type="ARBA" id="ARBA00022777"/>
    </source>
</evidence>
<feature type="domain" description="Carbohydrate kinase FGGY C-terminal" evidence="5">
    <location>
        <begin position="258"/>
        <end position="441"/>
    </location>
</feature>
<evidence type="ECO:0000259" key="4">
    <source>
        <dbReference type="Pfam" id="PF00370"/>
    </source>
</evidence>
<dbReference type="Proteomes" id="UP001242480">
    <property type="component" value="Unassembled WGS sequence"/>
</dbReference>
<dbReference type="GO" id="GO:0016301">
    <property type="term" value="F:kinase activity"/>
    <property type="evidence" value="ECO:0007669"/>
    <property type="project" value="UniProtKB-KW"/>
</dbReference>
<comment type="caution">
    <text evidence="6">The sequence shown here is derived from an EMBL/GenBank/DDBJ whole genome shotgun (WGS) entry which is preliminary data.</text>
</comment>
<dbReference type="InterPro" id="IPR000577">
    <property type="entry name" value="Carb_kinase_FGGY"/>
</dbReference>
<dbReference type="EMBL" id="JAUSVX010000017">
    <property type="protein sequence ID" value="MDQ0473661.1"/>
    <property type="molecule type" value="Genomic_DNA"/>
</dbReference>
<proteinExistence type="inferred from homology"/>
<dbReference type="Pfam" id="PF00370">
    <property type="entry name" value="FGGY_N"/>
    <property type="match status" value="1"/>
</dbReference>
<reference evidence="6 7" key="1">
    <citation type="submission" date="2023-07" db="EMBL/GenBank/DDBJ databases">
        <title>Genomic Encyclopedia of Type Strains, Phase IV (KMG-IV): sequencing the most valuable type-strain genomes for metagenomic binning, comparative biology and taxonomic classification.</title>
        <authorList>
            <person name="Goeker M."/>
        </authorList>
    </citation>
    <scope>NUCLEOTIDE SEQUENCE [LARGE SCALE GENOMIC DNA]</scope>
    <source>
        <strain evidence="6 7">DSM 19619</strain>
    </source>
</reference>
<keyword evidence="2" id="KW-0808">Transferase</keyword>
<gene>
    <name evidence="6" type="ORF">QO011_006697</name>
</gene>
<evidence type="ECO:0000256" key="1">
    <source>
        <dbReference type="ARBA" id="ARBA00009156"/>
    </source>
</evidence>
<keyword evidence="7" id="KW-1185">Reference proteome</keyword>
<dbReference type="RefSeq" id="WP_307282226.1">
    <property type="nucleotide sequence ID" value="NZ_JAUSVX010000017.1"/>
</dbReference>
<evidence type="ECO:0000256" key="2">
    <source>
        <dbReference type="ARBA" id="ARBA00022679"/>
    </source>
</evidence>